<reference evidence="2 3" key="1">
    <citation type="submission" date="2018-05" db="EMBL/GenBank/DDBJ databases">
        <title>Animal gut microbial communities from fecal samples from Wisconsin, USA.</title>
        <authorList>
            <person name="Neumann A."/>
        </authorList>
    </citation>
    <scope>NUCLEOTIDE SEQUENCE [LARGE SCALE GENOMIC DNA]</scope>
    <source>
        <strain evidence="2 3">UWS4</strain>
    </source>
</reference>
<dbReference type="PANTHER" id="PTHR32309:SF13">
    <property type="entry name" value="FERRIC ENTEROBACTIN TRANSPORT PROTEIN FEPE"/>
    <property type="match status" value="1"/>
</dbReference>
<evidence type="ECO:0000313" key="3">
    <source>
        <dbReference type="Proteomes" id="UP000245523"/>
    </source>
</evidence>
<keyword evidence="1" id="KW-0812">Transmembrane</keyword>
<dbReference type="RefSeq" id="WP_109587486.1">
    <property type="nucleotide sequence ID" value="NZ_QGHD01000012.1"/>
</dbReference>
<dbReference type="EMBL" id="QGHD01000012">
    <property type="protein sequence ID" value="PWL00167.1"/>
    <property type="molecule type" value="Genomic_DNA"/>
</dbReference>
<dbReference type="Proteomes" id="UP000245523">
    <property type="component" value="Unassembled WGS sequence"/>
</dbReference>
<feature type="transmembrane region" description="Helical" evidence="1">
    <location>
        <begin position="28"/>
        <end position="50"/>
    </location>
</feature>
<feature type="transmembrane region" description="Helical" evidence="1">
    <location>
        <begin position="355"/>
        <end position="375"/>
    </location>
</feature>
<evidence type="ECO:0000256" key="1">
    <source>
        <dbReference type="SAM" id="Phobius"/>
    </source>
</evidence>
<keyword evidence="1" id="KW-0472">Membrane</keyword>
<name>A0ABX5LLX5_9BACT</name>
<keyword evidence="3" id="KW-1185">Reference proteome</keyword>
<evidence type="ECO:0000313" key="2">
    <source>
        <dbReference type="EMBL" id="PWL00167.1"/>
    </source>
</evidence>
<accession>A0ABX5LLX5</accession>
<sequence length="405" mass="46190">MSTTNNIPEAPGLVETFLRILNNDLKHFKLCCAMVFIPTLIVFVLVMWVIKPTYAAKAVVTPPAESSGMSALSGMLGGEFSSYASLLGFTSGSADADAIWTIFDSKELQDMVIDHFDLAKRYEFKGNFRADLLKLFRKNFKLSLTDENMLEVAIEDEDYRVASEMATFMLEKADSMFNAFKTKQARQSREYFDKRMALCLKTLDSLKDDFVKFQTENNFYEPGIQMEATIKYLSSLQTERQSVAVEMNYESQLRGTDSKRYSELSKRYSSLNTAINQTLNGKQQSMGLITLKKSPQLGAEYMRKQEEIKVQAALYKLLRQQSEQMQLEEAKKLTNLHVLEAPWPNDKKVSPLRGVSLMFTVMVCMLFATLLSNFIELVKSQKGTGSNLEKEWSTFTGFFRRKRNA</sequence>
<protein>
    <submittedName>
        <fullName evidence="2">Subunit length determinant protein</fullName>
    </submittedName>
</protein>
<proteinExistence type="predicted"/>
<dbReference type="InterPro" id="IPR050445">
    <property type="entry name" value="Bact_polysacc_biosynth/exp"/>
</dbReference>
<dbReference type="PANTHER" id="PTHR32309">
    <property type="entry name" value="TYROSINE-PROTEIN KINASE"/>
    <property type="match status" value="1"/>
</dbReference>
<comment type="caution">
    <text evidence="2">The sequence shown here is derived from an EMBL/GenBank/DDBJ whole genome shotgun (WGS) entry which is preliminary data.</text>
</comment>
<organism evidence="2 3">
    <name type="scientific">Hallerella porci</name>
    <dbReference type="NCBI Taxonomy" id="1945871"/>
    <lineage>
        <taxon>Bacteria</taxon>
        <taxon>Pseudomonadati</taxon>
        <taxon>Fibrobacterota</taxon>
        <taxon>Fibrobacteria</taxon>
        <taxon>Fibrobacterales</taxon>
        <taxon>Fibrobacteraceae</taxon>
        <taxon>Hallerella</taxon>
    </lineage>
</organism>
<gene>
    <name evidence="2" type="ORF">B0H50_11238</name>
</gene>
<keyword evidence="1" id="KW-1133">Transmembrane helix</keyword>